<reference evidence="3 4" key="1">
    <citation type="submission" date="2023-09" db="EMBL/GenBank/DDBJ databases">
        <authorList>
            <person name="Rey-Velasco X."/>
        </authorList>
    </citation>
    <scope>NUCLEOTIDE SEQUENCE [LARGE SCALE GENOMIC DNA]</scope>
    <source>
        <strain evidence="3 4">P117</strain>
    </source>
</reference>
<dbReference type="EMBL" id="JAVRHX010000008">
    <property type="protein sequence ID" value="MDT0596570.1"/>
    <property type="molecule type" value="Genomic_DNA"/>
</dbReference>
<evidence type="ECO:0000256" key="1">
    <source>
        <dbReference type="ARBA" id="ARBA00006738"/>
    </source>
</evidence>
<sequence>MNTSKTLGDDAEKRAKAFLLAEGLEFIEQNFRVKVGEIDLIFKQQNQWVFVEVKYRSNAEHGVAAEYFTPSKRSKMNRAIMCYLQQHNLNLHHTSLRIDVIAIDDKKLTWLKNV</sequence>
<dbReference type="InterPro" id="IPR011335">
    <property type="entry name" value="Restrct_endonuc-II-like"/>
</dbReference>
<dbReference type="Proteomes" id="UP001253545">
    <property type="component" value="Unassembled WGS sequence"/>
</dbReference>
<keyword evidence="4" id="KW-1185">Reference proteome</keyword>
<dbReference type="Gene3D" id="3.40.1350.10">
    <property type="match status" value="1"/>
</dbReference>
<dbReference type="HAMAP" id="MF_00048">
    <property type="entry name" value="UPF0102"/>
    <property type="match status" value="1"/>
</dbReference>
<evidence type="ECO:0000256" key="2">
    <source>
        <dbReference type="HAMAP-Rule" id="MF_00048"/>
    </source>
</evidence>
<comment type="similarity">
    <text evidence="1 2">Belongs to the UPF0102 family.</text>
</comment>
<protein>
    <recommendedName>
        <fullName evidence="2">UPF0102 protein RM552_17065</fullName>
    </recommendedName>
</protein>
<dbReference type="NCBIfam" id="TIGR00252">
    <property type="entry name" value="YraN family protein"/>
    <property type="match status" value="1"/>
</dbReference>
<evidence type="ECO:0000313" key="4">
    <source>
        <dbReference type="Proteomes" id="UP001253545"/>
    </source>
</evidence>
<dbReference type="InterPro" id="IPR011856">
    <property type="entry name" value="tRNA_endonuc-like_dom_sf"/>
</dbReference>
<dbReference type="SUPFAM" id="SSF52980">
    <property type="entry name" value="Restriction endonuclease-like"/>
    <property type="match status" value="1"/>
</dbReference>
<name>A0ABU2ZVX7_9ALTE</name>
<dbReference type="NCBIfam" id="NF009150">
    <property type="entry name" value="PRK12497.1-3"/>
    <property type="match status" value="1"/>
</dbReference>
<comment type="caution">
    <text evidence="3">The sequence shown here is derived from an EMBL/GenBank/DDBJ whole genome shotgun (WGS) entry which is preliminary data.</text>
</comment>
<evidence type="ECO:0000313" key="3">
    <source>
        <dbReference type="EMBL" id="MDT0596570.1"/>
    </source>
</evidence>
<dbReference type="RefSeq" id="WP_311370094.1">
    <property type="nucleotide sequence ID" value="NZ_JAVRHX010000008.1"/>
</dbReference>
<dbReference type="Pfam" id="PF02021">
    <property type="entry name" value="UPF0102"/>
    <property type="match status" value="1"/>
</dbReference>
<dbReference type="PANTHER" id="PTHR34039">
    <property type="entry name" value="UPF0102 PROTEIN YRAN"/>
    <property type="match status" value="1"/>
</dbReference>
<organism evidence="3 4">
    <name type="scientific">Glaciecola petra</name>
    <dbReference type="NCBI Taxonomy" id="3075602"/>
    <lineage>
        <taxon>Bacteria</taxon>
        <taxon>Pseudomonadati</taxon>
        <taxon>Pseudomonadota</taxon>
        <taxon>Gammaproteobacteria</taxon>
        <taxon>Alteromonadales</taxon>
        <taxon>Alteromonadaceae</taxon>
        <taxon>Glaciecola</taxon>
    </lineage>
</organism>
<dbReference type="InterPro" id="IPR003509">
    <property type="entry name" value="UPF0102_YraN-like"/>
</dbReference>
<proteinExistence type="inferred from homology"/>
<dbReference type="PANTHER" id="PTHR34039:SF1">
    <property type="entry name" value="UPF0102 PROTEIN YRAN"/>
    <property type="match status" value="1"/>
</dbReference>
<gene>
    <name evidence="3" type="ORF">RM552_17065</name>
</gene>
<accession>A0ABU2ZVX7</accession>